<gene>
    <name evidence="6" type="ORF">GXX24_13030</name>
</gene>
<dbReference type="SUPFAM" id="SSF158442">
    <property type="entry name" value="DsbB-like"/>
    <property type="match status" value="1"/>
</dbReference>
<evidence type="ECO:0000256" key="1">
    <source>
        <dbReference type="ARBA" id="ARBA00004141"/>
    </source>
</evidence>
<dbReference type="AlphaFoldDB" id="A0A832QWY0"/>
<keyword evidence="4 5" id="KW-0472">Membrane</keyword>
<evidence type="ECO:0000313" key="6">
    <source>
        <dbReference type="EMBL" id="HHW35042.1"/>
    </source>
</evidence>
<dbReference type="GO" id="GO:0015035">
    <property type="term" value="F:protein-disulfide reductase activity"/>
    <property type="evidence" value="ECO:0007669"/>
    <property type="project" value="InterPro"/>
</dbReference>
<accession>A0A832QWY0</accession>
<evidence type="ECO:0000256" key="4">
    <source>
        <dbReference type="ARBA" id="ARBA00023136"/>
    </source>
</evidence>
<dbReference type="Proteomes" id="UP000580830">
    <property type="component" value="Unassembled WGS sequence"/>
</dbReference>
<dbReference type="InterPro" id="IPR003752">
    <property type="entry name" value="DiS_bond_form_DsbB/BdbC"/>
</dbReference>
<sequence length="171" mass="17640">MPPTRALLTRELLTDPSPRMLAVAAGGGSAALLAGALFFQALGFAPCELCILQRWPHAAAAALAVAIAALGFRRLLAVLGLIAALLAVAFAAYHTGVEQAWWPGPAACSGGLGDLGAVSTEELLSRIRGAQVVRCDQPAWVFLGLSMAAWNAILSAGLAGLWALSLRRSAR</sequence>
<comment type="caution">
    <text evidence="6">The sequence shown here is derived from an EMBL/GenBank/DDBJ whole genome shotgun (WGS) entry which is preliminary data.</text>
</comment>
<keyword evidence="3 5" id="KW-1133">Transmembrane helix</keyword>
<evidence type="ECO:0000313" key="7">
    <source>
        <dbReference type="Proteomes" id="UP000580830"/>
    </source>
</evidence>
<dbReference type="GO" id="GO:0006457">
    <property type="term" value="P:protein folding"/>
    <property type="evidence" value="ECO:0007669"/>
    <property type="project" value="InterPro"/>
</dbReference>
<evidence type="ECO:0000256" key="2">
    <source>
        <dbReference type="ARBA" id="ARBA00022692"/>
    </source>
</evidence>
<evidence type="ECO:0000256" key="3">
    <source>
        <dbReference type="ARBA" id="ARBA00022989"/>
    </source>
</evidence>
<name>A0A832QWY0_9RHOB</name>
<reference evidence="6 7" key="1">
    <citation type="journal article" date="2020" name="Biotechnol. Biofuels">
        <title>New insights from the biogas microbiome by comprehensive genome-resolved metagenomics of nearly 1600 species originating from multiple anaerobic digesters.</title>
        <authorList>
            <person name="Campanaro S."/>
            <person name="Treu L."/>
            <person name="Rodriguez-R L.M."/>
            <person name="Kovalovszki A."/>
            <person name="Ziels R.M."/>
            <person name="Maus I."/>
            <person name="Zhu X."/>
            <person name="Kougias P.G."/>
            <person name="Basile A."/>
            <person name="Luo G."/>
            <person name="Schluter A."/>
            <person name="Konstantinidis K.T."/>
            <person name="Angelidaki I."/>
        </authorList>
    </citation>
    <scope>NUCLEOTIDE SEQUENCE [LARGE SCALE GENOMIC DNA]</scope>
    <source>
        <strain evidence="6">AS04akNAM_125</strain>
    </source>
</reference>
<feature type="transmembrane region" description="Helical" evidence="5">
    <location>
        <begin position="75"/>
        <end position="93"/>
    </location>
</feature>
<dbReference type="Pfam" id="PF02600">
    <property type="entry name" value="DsbB"/>
    <property type="match status" value="1"/>
</dbReference>
<protein>
    <submittedName>
        <fullName evidence="6">Disulfide bond formation protein B</fullName>
    </submittedName>
</protein>
<feature type="transmembrane region" description="Helical" evidence="5">
    <location>
        <begin position="54"/>
        <end position="70"/>
    </location>
</feature>
<dbReference type="InterPro" id="IPR023380">
    <property type="entry name" value="DsbB-like_sf"/>
</dbReference>
<keyword evidence="2 5" id="KW-0812">Transmembrane</keyword>
<feature type="transmembrane region" description="Helical" evidence="5">
    <location>
        <begin position="21"/>
        <end position="42"/>
    </location>
</feature>
<dbReference type="GO" id="GO:0016020">
    <property type="term" value="C:membrane"/>
    <property type="evidence" value="ECO:0007669"/>
    <property type="project" value="UniProtKB-SubCell"/>
</dbReference>
<organism evidence="6 7">
    <name type="scientific">Paracoccus solventivorans</name>
    <dbReference type="NCBI Taxonomy" id="53463"/>
    <lineage>
        <taxon>Bacteria</taxon>
        <taxon>Pseudomonadati</taxon>
        <taxon>Pseudomonadota</taxon>
        <taxon>Alphaproteobacteria</taxon>
        <taxon>Rhodobacterales</taxon>
        <taxon>Paracoccaceae</taxon>
        <taxon>Paracoccus</taxon>
    </lineage>
</organism>
<evidence type="ECO:0000256" key="5">
    <source>
        <dbReference type="SAM" id="Phobius"/>
    </source>
</evidence>
<dbReference type="EMBL" id="DULP01000207">
    <property type="protein sequence ID" value="HHW35042.1"/>
    <property type="molecule type" value="Genomic_DNA"/>
</dbReference>
<comment type="subcellular location">
    <subcellularLocation>
        <location evidence="1">Membrane</location>
        <topology evidence="1">Multi-pass membrane protein</topology>
    </subcellularLocation>
</comment>
<proteinExistence type="predicted"/>
<feature type="transmembrane region" description="Helical" evidence="5">
    <location>
        <begin position="139"/>
        <end position="164"/>
    </location>
</feature>
<dbReference type="Gene3D" id="1.20.1550.10">
    <property type="entry name" value="DsbB-like"/>
    <property type="match status" value="1"/>
</dbReference>
<dbReference type="RefSeq" id="WP_303731025.1">
    <property type="nucleotide sequence ID" value="NZ_DULP01000207.1"/>
</dbReference>